<dbReference type="InterPro" id="IPR014710">
    <property type="entry name" value="RmlC-like_jellyroll"/>
</dbReference>
<dbReference type="PANTHER" id="PTHR35848">
    <property type="entry name" value="OXALATE-BINDING PROTEIN"/>
    <property type="match status" value="1"/>
</dbReference>
<organism evidence="3 4">
    <name type="scientific">Candidatus Merdibacter merdavium</name>
    <dbReference type="NCBI Taxonomy" id="2838692"/>
    <lineage>
        <taxon>Bacteria</taxon>
        <taxon>Bacillati</taxon>
        <taxon>Bacillota</taxon>
        <taxon>Erysipelotrichia</taxon>
        <taxon>Erysipelotrichales</taxon>
        <taxon>Erysipelotrichaceae</taxon>
        <taxon>Merdibacter</taxon>
    </lineage>
</organism>
<gene>
    <name evidence="3" type="ORF">H9702_00305</name>
</gene>
<evidence type="ECO:0000313" key="3">
    <source>
        <dbReference type="EMBL" id="HJC35559.1"/>
    </source>
</evidence>
<dbReference type="InterPro" id="IPR051610">
    <property type="entry name" value="GPI/OXD"/>
</dbReference>
<reference evidence="3" key="1">
    <citation type="journal article" date="2021" name="PeerJ">
        <title>Extensive microbial diversity within the chicken gut microbiome revealed by metagenomics and culture.</title>
        <authorList>
            <person name="Gilroy R."/>
            <person name="Ravi A."/>
            <person name="Getino M."/>
            <person name="Pursley I."/>
            <person name="Horton D.L."/>
            <person name="Alikhan N.F."/>
            <person name="Baker D."/>
            <person name="Gharbi K."/>
            <person name="Hall N."/>
            <person name="Watson M."/>
            <person name="Adriaenssens E.M."/>
            <person name="Foster-Nyarko E."/>
            <person name="Jarju S."/>
            <person name="Secka A."/>
            <person name="Antonio M."/>
            <person name="Oren A."/>
            <person name="Chaudhuri R.R."/>
            <person name="La Ragione R."/>
            <person name="Hildebrand F."/>
            <person name="Pallen M.J."/>
        </authorList>
    </citation>
    <scope>NUCLEOTIDE SEQUENCE</scope>
    <source>
        <strain evidence="3">CHK187-11901</strain>
    </source>
</reference>
<proteinExistence type="predicted"/>
<evidence type="ECO:0000256" key="1">
    <source>
        <dbReference type="ARBA" id="ARBA00022723"/>
    </source>
</evidence>
<protein>
    <submittedName>
        <fullName evidence="3">Cupin domain-containing protein</fullName>
    </submittedName>
</protein>
<dbReference type="AlphaFoldDB" id="A0A9D2NRA3"/>
<evidence type="ECO:0000313" key="4">
    <source>
        <dbReference type="Proteomes" id="UP000823896"/>
    </source>
</evidence>
<dbReference type="EMBL" id="DWWM01000001">
    <property type="protein sequence ID" value="HJC35559.1"/>
    <property type="molecule type" value="Genomic_DNA"/>
</dbReference>
<evidence type="ECO:0000259" key="2">
    <source>
        <dbReference type="Pfam" id="PF07883"/>
    </source>
</evidence>
<feature type="domain" description="Cupin type-2" evidence="2">
    <location>
        <begin position="38"/>
        <end position="106"/>
    </location>
</feature>
<dbReference type="GO" id="GO:0046872">
    <property type="term" value="F:metal ion binding"/>
    <property type="evidence" value="ECO:0007669"/>
    <property type="project" value="UniProtKB-KW"/>
</dbReference>
<dbReference type="CDD" id="cd02221">
    <property type="entry name" value="cupin_TM1287-like"/>
    <property type="match status" value="1"/>
</dbReference>
<dbReference type="Pfam" id="PF07883">
    <property type="entry name" value="Cupin_2"/>
    <property type="match status" value="1"/>
</dbReference>
<accession>A0A9D2NRA3</accession>
<dbReference type="Gene3D" id="2.60.120.10">
    <property type="entry name" value="Jelly Rolls"/>
    <property type="match status" value="1"/>
</dbReference>
<sequence>MIYKTEHFENRAGGKGWIHIEHLVPEETKGTMVKMYARVTIDPHASIGKHQHAGDGESYAIISGRGRYDDGERSYEVTAGDNTWTPSGSSHGIENITDEPLVLIALVLRA</sequence>
<dbReference type="SUPFAM" id="SSF51182">
    <property type="entry name" value="RmlC-like cupins"/>
    <property type="match status" value="1"/>
</dbReference>
<dbReference type="InterPro" id="IPR011051">
    <property type="entry name" value="RmlC_Cupin_sf"/>
</dbReference>
<dbReference type="PANTHER" id="PTHR35848:SF6">
    <property type="entry name" value="CUPIN TYPE-2 DOMAIN-CONTAINING PROTEIN"/>
    <property type="match status" value="1"/>
</dbReference>
<name>A0A9D2NRA3_9FIRM</name>
<reference evidence="3" key="2">
    <citation type="submission" date="2021-04" db="EMBL/GenBank/DDBJ databases">
        <authorList>
            <person name="Gilroy R."/>
        </authorList>
    </citation>
    <scope>NUCLEOTIDE SEQUENCE</scope>
    <source>
        <strain evidence="3">CHK187-11901</strain>
    </source>
</reference>
<comment type="caution">
    <text evidence="3">The sequence shown here is derived from an EMBL/GenBank/DDBJ whole genome shotgun (WGS) entry which is preliminary data.</text>
</comment>
<keyword evidence="1" id="KW-0479">Metal-binding</keyword>
<dbReference type="Proteomes" id="UP000823896">
    <property type="component" value="Unassembled WGS sequence"/>
</dbReference>
<dbReference type="InterPro" id="IPR013096">
    <property type="entry name" value="Cupin_2"/>
</dbReference>